<dbReference type="OrthoDB" id="10421738at2759"/>
<keyword evidence="2" id="KW-1185">Reference proteome</keyword>
<dbReference type="EMBL" id="KN818224">
    <property type="protein sequence ID" value="KIL70019.1"/>
    <property type="molecule type" value="Genomic_DNA"/>
</dbReference>
<organism evidence="1 2">
    <name type="scientific">Amanita muscaria (strain Koide BX008)</name>
    <dbReference type="NCBI Taxonomy" id="946122"/>
    <lineage>
        <taxon>Eukaryota</taxon>
        <taxon>Fungi</taxon>
        <taxon>Dikarya</taxon>
        <taxon>Basidiomycota</taxon>
        <taxon>Agaricomycotina</taxon>
        <taxon>Agaricomycetes</taxon>
        <taxon>Agaricomycetidae</taxon>
        <taxon>Agaricales</taxon>
        <taxon>Pluteineae</taxon>
        <taxon>Amanitaceae</taxon>
        <taxon>Amanita</taxon>
    </lineage>
</organism>
<protein>
    <submittedName>
        <fullName evidence="1">Uncharacterized protein</fullName>
    </submittedName>
</protein>
<dbReference type="Proteomes" id="UP000054549">
    <property type="component" value="Unassembled WGS sequence"/>
</dbReference>
<evidence type="ECO:0000313" key="1">
    <source>
        <dbReference type="EMBL" id="KIL70019.1"/>
    </source>
</evidence>
<dbReference type="HOGENOM" id="CLU_2003340_0_0_1"/>
<proteinExistence type="predicted"/>
<name>A0A0C2TRY5_AMAMK</name>
<gene>
    <name evidence="1" type="ORF">M378DRAFT_6962</name>
</gene>
<accession>A0A0C2TRY5</accession>
<sequence>MFSMHECMIQAADSAFNPLSKAVYGSTFRRGPSSNDGMTFFVGANLTEPLIFSVIGQVTKLEVNEYGTVLLLGKPADSDVSTQFFWRQQISALEKVELEDIFVDKRLNQVRISLLPASFPPLVS</sequence>
<evidence type="ECO:0000313" key="2">
    <source>
        <dbReference type="Proteomes" id="UP000054549"/>
    </source>
</evidence>
<dbReference type="InParanoid" id="A0A0C2TRY5"/>
<reference evidence="1 2" key="1">
    <citation type="submission" date="2014-04" db="EMBL/GenBank/DDBJ databases">
        <title>Evolutionary Origins and Diversification of the Mycorrhizal Mutualists.</title>
        <authorList>
            <consortium name="DOE Joint Genome Institute"/>
            <consortium name="Mycorrhizal Genomics Consortium"/>
            <person name="Kohler A."/>
            <person name="Kuo A."/>
            <person name="Nagy L.G."/>
            <person name="Floudas D."/>
            <person name="Copeland A."/>
            <person name="Barry K.W."/>
            <person name="Cichocki N."/>
            <person name="Veneault-Fourrey C."/>
            <person name="LaButti K."/>
            <person name="Lindquist E.A."/>
            <person name="Lipzen A."/>
            <person name="Lundell T."/>
            <person name="Morin E."/>
            <person name="Murat C."/>
            <person name="Riley R."/>
            <person name="Ohm R."/>
            <person name="Sun H."/>
            <person name="Tunlid A."/>
            <person name="Henrissat B."/>
            <person name="Grigoriev I.V."/>
            <person name="Hibbett D.S."/>
            <person name="Martin F."/>
        </authorList>
    </citation>
    <scope>NUCLEOTIDE SEQUENCE [LARGE SCALE GENOMIC DNA]</scope>
    <source>
        <strain evidence="1 2">Koide BX008</strain>
    </source>
</reference>
<dbReference type="AlphaFoldDB" id="A0A0C2TRY5"/>